<evidence type="ECO:0000313" key="2">
    <source>
        <dbReference type="EMBL" id="MFH8252263.1"/>
    </source>
</evidence>
<sequence length="57" mass="6599">MSKSRTHHRREEAVDPSQQPGYAPNRRFGGDSDDYRRAAGKGYIPVRSYRIPADRHE</sequence>
<feature type="region of interest" description="Disordered" evidence="1">
    <location>
        <begin position="1"/>
        <end position="42"/>
    </location>
</feature>
<keyword evidence="3" id="KW-1185">Reference proteome</keyword>
<organism evidence="2 3">
    <name type="scientific">Microbacterium alkaliflavum</name>
    <dbReference type="NCBI Taxonomy" id="3248839"/>
    <lineage>
        <taxon>Bacteria</taxon>
        <taxon>Bacillati</taxon>
        <taxon>Actinomycetota</taxon>
        <taxon>Actinomycetes</taxon>
        <taxon>Micrococcales</taxon>
        <taxon>Microbacteriaceae</taxon>
        <taxon>Microbacterium</taxon>
    </lineage>
</organism>
<feature type="compositionally biased region" description="Basic and acidic residues" evidence="1">
    <location>
        <begin position="28"/>
        <end position="37"/>
    </location>
</feature>
<name>A0ABW7QBJ8_9MICO</name>
<evidence type="ECO:0000256" key="1">
    <source>
        <dbReference type="SAM" id="MobiDB-lite"/>
    </source>
</evidence>
<dbReference type="RefSeq" id="WP_397557694.1">
    <property type="nucleotide sequence ID" value="NZ_JBIQWL010000008.1"/>
</dbReference>
<reference evidence="2 3" key="1">
    <citation type="submission" date="2024-09" db="EMBL/GenBank/DDBJ databases">
        <authorList>
            <person name="Pan X."/>
        </authorList>
    </citation>
    <scope>NUCLEOTIDE SEQUENCE [LARGE SCALE GENOMIC DNA]</scope>
    <source>
        <strain evidence="2 3">B2969</strain>
    </source>
</reference>
<accession>A0ABW7QBJ8</accession>
<proteinExistence type="predicted"/>
<protein>
    <submittedName>
        <fullName evidence="2">Uncharacterized protein</fullName>
    </submittedName>
</protein>
<gene>
    <name evidence="2" type="ORF">ACH3VR_17995</name>
</gene>
<dbReference type="EMBL" id="JBIQWL010000008">
    <property type="protein sequence ID" value="MFH8252263.1"/>
    <property type="molecule type" value="Genomic_DNA"/>
</dbReference>
<dbReference type="Proteomes" id="UP001610861">
    <property type="component" value="Unassembled WGS sequence"/>
</dbReference>
<comment type="caution">
    <text evidence="2">The sequence shown here is derived from an EMBL/GenBank/DDBJ whole genome shotgun (WGS) entry which is preliminary data.</text>
</comment>
<evidence type="ECO:0000313" key="3">
    <source>
        <dbReference type="Proteomes" id="UP001610861"/>
    </source>
</evidence>